<accession>A0ACC0KTW6</accession>
<gene>
    <name evidence="1" type="ORF">MSG28_013427</name>
</gene>
<proteinExistence type="predicted"/>
<comment type="caution">
    <text evidence="1">The sequence shown here is derived from an EMBL/GenBank/DDBJ whole genome shotgun (WGS) entry which is preliminary data.</text>
</comment>
<dbReference type="EMBL" id="CM046123">
    <property type="protein sequence ID" value="KAI8439733.1"/>
    <property type="molecule type" value="Genomic_DNA"/>
</dbReference>
<sequence length="166" mass="17682">MEPKTELPIKLPDMVSGVLSPDASQSPLSATDSDPAMCGDHPSLTKTELNAKEPKTRKIAPRPTRSCRRSRPARSVPRGGRGGSGGGAGRGSEPALAEPPRTDARRRPDAPGNGALVQAALGSFRWPPYLLAVWVLVLVLTHALHCLVSVLERALPRLRSVLSLTF</sequence>
<evidence type="ECO:0000313" key="2">
    <source>
        <dbReference type="Proteomes" id="UP001064048"/>
    </source>
</evidence>
<protein>
    <submittedName>
        <fullName evidence="1">Uncharacterized protein</fullName>
    </submittedName>
</protein>
<name>A0ACC0KTW6_CHOFU</name>
<dbReference type="Proteomes" id="UP001064048">
    <property type="component" value="Chromosome 23"/>
</dbReference>
<evidence type="ECO:0000313" key="1">
    <source>
        <dbReference type="EMBL" id="KAI8439733.1"/>
    </source>
</evidence>
<reference evidence="1 2" key="1">
    <citation type="journal article" date="2022" name="Genome Biol. Evol.">
        <title>The Spruce Budworm Genome: Reconstructing the Evolutionary History of Antifreeze Proteins.</title>
        <authorList>
            <person name="Beliveau C."/>
            <person name="Gagne P."/>
            <person name="Picq S."/>
            <person name="Vernygora O."/>
            <person name="Keeling C.I."/>
            <person name="Pinkney K."/>
            <person name="Doucet D."/>
            <person name="Wen F."/>
            <person name="Johnston J.S."/>
            <person name="Maaroufi H."/>
            <person name="Boyle B."/>
            <person name="Laroche J."/>
            <person name="Dewar K."/>
            <person name="Juretic N."/>
            <person name="Blackburn G."/>
            <person name="Nisole A."/>
            <person name="Brunet B."/>
            <person name="Brandao M."/>
            <person name="Lumley L."/>
            <person name="Duan J."/>
            <person name="Quan G."/>
            <person name="Lucarotti C.J."/>
            <person name="Roe A.D."/>
            <person name="Sperling F.A.H."/>
            <person name="Levesque R.C."/>
            <person name="Cusson M."/>
        </authorList>
    </citation>
    <scope>NUCLEOTIDE SEQUENCE [LARGE SCALE GENOMIC DNA]</scope>
    <source>
        <strain evidence="1">Glfc:IPQL:Cfum</strain>
    </source>
</reference>
<organism evidence="1 2">
    <name type="scientific">Choristoneura fumiferana</name>
    <name type="common">Spruce budworm moth</name>
    <name type="synonym">Archips fumiferana</name>
    <dbReference type="NCBI Taxonomy" id="7141"/>
    <lineage>
        <taxon>Eukaryota</taxon>
        <taxon>Metazoa</taxon>
        <taxon>Ecdysozoa</taxon>
        <taxon>Arthropoda</taxon>
        <taxon>Hexapoda</taxon>
        <taxon>Insecta</taxon>
        <taxon>Pterygota</taxon>
        <taxon>Neoptera</taxon>
        <taxon>Endopterygota</taxon>
        <taxon>Lepidoptera</taxon>
        <taxon>Glossata</taxon>
        <taxon>Ditrysia</taxon>
        <taxon>Tortricoidea</taxon>
        <taxon>Tortricidae</taxon>
        <taxon>Tortricinae</taxon>
        <taxon>Choristoneura</taxon>
    </lineage>
</organism>
<keyword evidence="2" id="KW-1185">Reference proteome</keyword>